<keyword evidence="2" id="KW-1185">Reference proteome</keyword>
<dbReference type="OrthoDB" id="5856233at2759"/>
<organism evidence="3">
    <name type="scientific">Enterobius vermicularis</name>
    <name type="common">Human pinworm</name>
    <dbReference type="NCBI Taxonomy" id="51028"/>
    <lineage>
        <taxon>Eukaryota</taxon>
        <taxon>Metazoa</taxon>
        <taxon>Ecdysozoa</taxon>
        <taxon>Nematoda</taxon>
        <taxon>Chromadorea</taxon>
        <taxon>Rhabditida</taxon>
        <taxon>Spirurina</taxon>
        <taxon>Oxyuridomorpha</taxon>
        <taxon>Oxyuroidea</taxon>
        <taxon>Oxyuridae</taxon>
        <taxon>Enterobius</taxon>
    </lineage>
</organism>
<evidence type="ECO:0000313" key="1">
    <source>
        <dbReference type="EMBL" id="VDD92959.1"/>
    </source>
</evidence>
<proteinExistence type="predicted"/>
<protein>
    <submittedName>
        <fullName evidence="3">Hydrophobin</fullName>
    </submittedName>
</protein>
<evidence type="ECO:0000313" key="3">
    <source>
        <dbReference type="WBParaSite" id="EVEC_0000822601-mRNA-1"/>
    </source>
</evidence>
<gene>
    <name evidence="1" type="ORF">EVEC_LOCUS7710</name>
</gene>
<reference evidence="1 2" key="2">
    <citation type="submission" date="2018-10" db="EMBL/GenBank/DDBJ databases">
        <authorList>
            <consortium name="Pathogen Informatics"/>
        </authorList>
    </citation>
    <scope>NUCLEOTIDE SEQUENCE [LARGE SCALE GENOMIC DNA]</scope>
</reference>
<dbReference type="Proteomes" id="UP000274131">
    <property type="component" value="Unassembled WGS sequence"/>
</dbReference>
<evidence type="ECO:0000313" key="2">
    <source>
        <dbReference type="Proteomes" id="UP000274131"/>
    </source>
</evidence>
<accession>A0A0N4VCD4</accession>
<dbReference type="EMBL" id="UXUI01009053">
    <property type="protein sequence ID" value="VDD92959.1"/>
    <property type="molecule type" value="Genomic_DNA"/>
</dbReference>
<name>A0A0N4VCD4_ENTVE</name>
<dbReference type="WBParaSite" id="EVEC_0000822601-mRNA-1">
    <property type="protein sequence ID" value="EVEC_0000822601-mRNA-1"/>
    <property type="gene ID" value="EVEC_0000822601"/>
</dbReference>
<dbReference type="AlphaFoldDB" id="A0A0N4VCD4"/>
<reference evidence="3" key="1">
    <citation type="submission" date="2017-02" db="UniProtKB">
        <authorList>
            <consortium name="WormBaseParasite"/>
        </authorList>
    </citation>
    <scope>IDENTIFICATION</scope>
</reference>
<sequence length="106" mass="11780">MRPQLISATVMAQNHVDVDALLEDYAWKHFNDIQSIRRTRMDEFKNLEREDVEFVMVGIAVLSCCCKPQIPDCLFVGCTTDFYPDGYCCCGAGSANATDTFTAAAV</sequence>